<gene>
    <name evidence="2" type="ORF">NC653_024340</name>
</gene>
<dbReference type="AlphaFoldDB" id="A0AAD6Q6H2"/>
<dbReference type="EMBL" id="JAQIZT010000010">
    <property type="protein sequence ID" value="KAJ6980934.1"/>
    <property type="molecule type" value="Genomic_DNA"/>
</dbReference>
<keyword evidence="3" id="KW-1185">Reference proteome</keyword>
<feature type="transmembrane region" description="Helical" evidence="1">
    <location>
        <begin position="6"/>
        <end position="32"/>
    </location>
</feature>
<keyword evidence="1" id="KW-0812">Transmembrane</keyword>
<reference evidence="2" key="1">
    <citation type="journal article" date="2023" name="Mol. Ecol. Resour.">
        <title>Chromosome-level genome assembly of a triploid poplar Populus alba 'Berolinensis'.</title>
        <authorList>
            <person name="Chen S."/>
            <person name="Yu Y."/>
            <person name="Wang X."/>
            <person name="Wang S."/>
            <person name="Zhang T."/>
            <person name="Zhou Y."/>
            <person name="He R."/>
            <person name="Meng N."/>
            <person name="Wang Y."/>
            <person name="Liu W."/>
            <person name="Liu Z."/>
            <person name="Liu J."/>
            <person name="Guo Q."/>
            <person name="Huang H."/>
            <person name="Sederoff R.R."/>
            <person name="Wang G."/>
            <person name="Qu G."/>
            <person name="Chen S."/>
        </authorList>
    </citation>
    <scope>NUCLEOTIDE SEQUENCE</scope>
    <source>
        <strain evidence="2">SC-2020</strain>
    </source>
</reference>
<dbReference type="Proteomes" id="UP001164929">
    <property type="component" value="Chromosome 10"/>
</dbReference>
<comment type="caution">
    <text evidence="2">The sequence shown here is derived from an EMBL/GenBank/DDBJ whole genome shotgun (WGS) entry which is preliminary data.</text>
</comment>
<keyword evidence="1" id="KW-0472">Membrane</keyword>
<feature type="transmembrane region" description="Helical" evidence="1">
    <location>
        <begin position="78"/>
        <end position="98"/>
    </location>
</feature>
<accession>A0AAD6Q6H2</accession>
<organism evidence="2 3">
    <name type="scientific">Populus alba x Populus x berolinensis</name>
    <dbReference type="NCBI Taxonomy" id="444605"/>
    <lineage>
        <taxon>Eukaryota</taxon>
        <taxon>Viridiplantae</taxon>
        <taxon>Streptophyta</taxon>
        <taxon>Embryophyta</taxon>
        <taxon>Tracheophyta</taxon>
        <taxon>Spermatophyta</taxon>
        <taxon>Magnoliopsida</taxon>
        <taxon>eudicotyledons</taxon>
        <taxon>Gunneridae</taxon>
        <taxon>Pentapetalae</taxon>
        <taxon>rosids</taxon>
        <taxon>fabids</taxon>
        <taxon>Malpighiales</taxon>
        <taxon>Salicaceae</taxon>
        <taxon>Saliceae</taxon>
        <taxon>Populus</taxon>
    </lineage>
</organism>
<evidence type="ECO:0000256" key="1">
    <source>
        <dbReference type="SAM" id="Phobius"/>
    </source>
</evidence>
<feature type="transmembrane region" description="Helical" evidence="1">
    <location>
        <begin position="119"/>
        <end position="139"/>
    </location>
</feature>
<evidence type="ECO:0000313" key="2">
    <source>
        <dbReference type="EMBL" id="KAJ6980934.1"/>
    </source>
</evidence>
<name>A0AAD6Q6H2_9ROSI</name>
<evidence type="ECO:0000313" key="3">
    <source>
        <dbReference type="Proteomes" id="UP001164929"/>
    </source>
</evidence>
<feature type="transmembrane region" description="Helical" evidence="1">
    <location>
        <begin position="53"/>
        <end position="72"/>
    </location>
</feature>
<proteinExistence type="predicted"/>
<feature type="transmembrane region" description="Helical" evidence="1">
    <location>
        <begin position="145"/>
        <end position="165"/>
    </location>
</feature>
<sequence length="182" mass="20517">MFWLYIFPVLFAFPLVLPLCLFFLATGIRVFFSNSSELDHGSCGFERGSTVPLPCFLLPVLPSALPSVSFLYSPCSFFFFFFFLVCLRPPPLLSTVFFPLSLSVPSSPLLFSPLLSRSFSLRVFMLSFLSMFLFCSPSVPLFPVFSLFFFPVFSLFLSPFSSLFSSSFSGFYKPKNGLQCNV</sequence>
<protein>
    <submittedName>
        <fullName evidence="2">Uncharacterized protein</fullName>
    </submittedName>
</protein>
<keyword evidence="1" id="KW-1133">Transmembrane helix</keyword>